<sequence length="122" mass="13835">MMDSHKPSSKDELLKSLRQKQCERLVESMPRRMKAVIKNHGRSSVALAELLAAKCFNPFRRIYIIGLYRSSEDRGSSGTLVFQECENCVLGEDSHLPGTSLRPSERLATPPEAKKIHLQQRI</sequence>
<comment type="caution">
    <text evidence="1">The sequence shown here is derived from an EMBL/GenBank/DDBJ whole genome shotgun (WGS) entry which is preliminary data.</text>
</comment>
<keyword evidence="2" id="KW-1185">Reference proteome</keyword>
<dbReference type="Gene3D" id="3.30.420.10">
    <property type="entry name" value="Ribonuclease H-like superfamily/Ribonuclease H"/>
    <property type="match status" value="1"/>
</dbReference>
<dbReference type="EMBL" id="CAUEEQ010067666">
    <property type="protein sequence ID" value="CAJ0965482.1"/>
    <property type="molecule type" value="Genomic_DNA"/>
</dbReference>
<evidence type="ECO:0000313" key="1">
    <source>
        <dbReference type="EMBL" id="CAJ0965482.1"/>
    </source>
</evidence>
<reference evidence="1" key="1">
    <citation type="submission" date="2023-07" db="EMBL/GenBank/DDBJ databases">
        <authorList>
            <person name="Stuckert A."/>
        </authorList>
    </citation>
    <scope>NUCLEOTIDE SEQUENCE</scope>
</reference>
<gene>
    <name evidence="1" type="ORF">RIMI_LOCUS20328736</name>
</gene>
<dbReference type="InterPro" id="IPR036397">
    <property type="entry name" value="RNaseH_sf"/>
</dbReference>
<evidence type="ECO:0000313" key="2">
    <source>
        <dbReference type="Proteomes" id="UP001176940"/>
    </source>
</evidence>
<organism evidence="1 2">
    <name type="scientific">Ranitomeya imitator</name>
    <name type="common">mimic poison frog</name>
    <dbReference type="NCBI Taxonomy" id="111125"/>
    <lineage>
        <taxon>Eukaryota</taxon>
        <taxon>Metazoa</taxon>
        <taxon>Chordata</taxon>
        <taxon>Craniata</taxon>
        <taxon>Vertebrata</taxon>
        <taxon>Euteleostomi</taxon>
        <taxon>Amphibia</taxon>
        <taxon>Batrachia</taxon>
        <taxon>Anura</taxon>
        <taxon>Neobatrachia</taxon>
        <taxon>Hyloidea</taxon>
        <taxon>Dendrobatidae</taxon>
        <taxon>Dendrobatinae</taxon>
        <taxon>Ranitomeya</taxon>
    </lineage>
</organism>
<accession>A0ABN9MIQ0</accession>
<protein>
    <submittedName>
        <fullName evidence="1">Uncharacterized protein</fullName>
    </submittedName>
</protein>
<proteinExistence type="predicted"/>
<name>A0ABN9MIQ0_9NEOB</name>
<dbReference type="Proteomes" id="UP001176940">
    <property type="component" value="Unassembled WGS sequence"/>
</dbReference>